<proteinExistence type="predicted"/>
<dbReference type="GO" id="GO:0006269">
    <property type="term" value="P:DNA replication, synthesis of primer"/>
    <property type="evidence" value="ECO:0007669"/>
    <property type="project" value="TreeGrafter"/>
</dbReference>
<dbReference type="Proteomes" id="UP000662200">
    <property type="component" value="Unassembled WGS sequence"/>
</dbReference>
<dbReference type="GO" id="GO:0003677">
    <property type="term" value="F:DNA binding"/>
    <property type="evidence" value="ECO:0007669"/>
    <property type="project" value="InterPro"/>
</dbReference>
<keyword evidence="3" id="KW-0862">Zinc</keyword>
<dbReference type="Gene3D" id="3.90.580.10">
    <property type="entry name" value="Zinc finger, CHC2-type domain"/>
    <property type="match status" value="1"/>
</dbReference>
<dbReference type="PANTHER" id="PTHR30313:SF2">
    <property type="entry name" value="DNA PRIMASE"/>
    <property type="match status" value="1"/>
</dbReference>
<comment type="caution">
    <text evidence="6">The sequence shown here is derived from an EMBL/GenBank/DDBJ whole genome shotgun (WGS) entry which is preliminary data.</text>
</comment>
<dbReference type="InterPro" id="IPR050219">
    <property type="entry name" value="DnaG_primase"/>
</dbReference>
<accession>A0A8J3BIF0</accession>
<dbReference type="SUPFAM" id="SSF57783">
    <property type="entry name" value="Zinc beta-ribbon"/>
    <property type="match status" value="1"/>
</dbReference>
<name>A0A8J3BIF0_9ACTN</name>
<sequence length="128" mass="14144">MSEEARPDLEATLDHYQVRRISGRPTTMASCPLHPDRTPSMSIDLNKGLWRCHSCGKAGDSYSLIMEVEGVDFPRARALAASIGLATRDPGGSDEQLSGSRYGARRHLPGPARDRPGKRGYVPAWRRR</sequence>
<evidence type="ECO:0000259" key="5">
    <source>
        <dbReference type="SMART" id="SM00400"/>
    </source>
</evidence>
<dbReference type="RefSeq" id="WP_229789261.1">
    <property type="nucleotide sequence ID" value="NZ_BMQC01000001.1"/>
</dbReference>
<evidence type="ECO:0000256" key="3">
    <source>
        <dbReference type="ARBA" id="ARBA00022833"/>
    </source>
</evidence>
<dbReference type="SMART" id="SM00400">
    <property type="entry name" value="ZnF_CHCC"/>
    <property type="match status" value="1"/>
</dbReference>
<dbReference type="InterPro" id="IPR036977">
    <property type="entry name" value="DNA_primase_Znf_CHC2"/>
</dbReference>
<gene>
    <name evidence="6" type="ORF">GCM10010124_02420</name>
</gene>
<organism evidence="6 7">
    <name type="scientific">Pilimelia terevasa</name>
    <dbReference type="NCBI Taxonomy" id="53372"/>
    <lineage>
        <taxon>Bacteria</taxon>
        <taxon>Bacillati</taxon>
        <taxon>Actinomycetota</taxon>
        <taxon>Actinomycetes</taxon>
        <taxon>Micromonosporales</taxon>
        <taxon>Micromonosporaceae</taxon>
        <taxon>Pilimelia</taxon>
    </lineage>
</organism>
<evidence type="ECO:0000313" key="6">
    <source>
        <dbReference type="EMBL" id="GGK13392.1"/>
    </source>
</evidence>
<dbReference type="PANTHER" id="PTHR30313">
    <property type="entry name" value="DNA PRIMASE"/>
    <property type="match status" value="1"/>
</dbReference>
<dbReference type="GO" id="GO:0003899">
    <property type="term" value="F:DNA-directed RNA polymerase activity"/>
    <property type="evidence" value="ECO:0007669"/>
    <property type="project" value="InterPro"/>
</dbReference>
<feature type="domain" description="Zinc finger CHC2-type" evidence="5">
    <location>
        <begin position="27"/>
        <end position="81"/>
    </location>
</feature>
<dbReference type="EMBL" id="BMQC01000001">
    <property type="protein sequence ID" value="GGK13392.1"/>
    <property type="molecule type" value="Genomic_DNA"/>
</dbReference>
<dbReference type="GO" id="GO:0005737">
    <property type="term" value="C:cytoplasm"/>
    <property type="evidence" value="ECO:0007669"/>
    <property type="project" value="TreeGrafter"/>
</dbReference>
<dbReference type="GO" id="GO:0008270">
    <property type="term" value="F:zinc ion binding"/>
    <property type="evidence" value="ECO:0007669"/>
    <property type="project" value="UniProtKB-KW"/>
</dbReference>
<dbReference type="InterPro" id="IPR002694">
    <property type="entry name" value="Znf_CHC2"/>
</dbReference>
<evidence type="ECO:0000313" key="7">
    <source>
        <dbReference type="Proteomes" id="UP000662200"/>
    </source>
</evidence>
<reference evidence="6" key="1">
    <citation type="journal article" date="2014" name="Int. J. Syst. Evol. Microbiol.">
        <title>Complete genome sequence of Corynebacterium casei LMG S-19264T (=DSM 44701T), isolated from a smear-ripened cheese.</title>
        <authorList>
            <consortium name="US DOE Joint Genome Institute (JGI-PGF)"/>
            <person name="Walter F."/>
            <person name="Albersmeier A."/>
            <person name="Kalinowski J."/>
            <person name="Ruckert C."/>
        </authorList>
    </citation>
    <scope>NUCLEOTIDE SEQUENCE</scope>
    <source>
        <strain evidence="6">JCM 3091</strain>
    </source>
</reference>
<keyword evidence="1" id="KW-0479">Metal-binding</keyword>
<keyword evidence="2" id="KW-0863">Zinc-finger</keyword>
<dbReference type="Pfam" id="PF01807">
    <property type="entry name" value="Zn_ribbon_DnaG"/>
    <property type="match status" value="1"/>
</dbReference>
<evidence type="ECO:0000256" key="1">
    <source>
        <dbReference type="ARBA" id="ARBA00022723"/>
    </source>
</evidence>
<protein>
    <recommendedName>
        <fullName evidence="5">Zinc finger CHC2-type domain-containing protein</fullName>
    </recommendedName>
</protein>
<evidence type="ECO:0000256" key="4">
    <source>
        <dbReference type="SAM" id="MobiDB-lite"/>
    </source>
</evidence>
<feature type="region of interest" description="Disordered" evidence="4">
    <location>
        <begin position="84"/>
        <end position="128"/>
    </location>
</feature>
<reference evidence="6" key="2">
    <citation type="submission" date="2020-09" db="EMBL/GenBank/DDBJ databases">
        <authorList>
            <person name="Sun Q."/>
            <person name="Ohkuma M."/>
        </authorList>
    </citation>
    <scope>NUCLEOTIDE SEQUENCE</scope>
    <source>
        <strain evidence="6">JCM 3091</strain>
    </source>
</reference>
<evidence type="ECO:0000256" key="2">
    <source>
        <dbReference type="ARBA" id="ARBA00022771"/>
    </source>
</evidence>
<keyword evidence="7" id="KW-1185">Reference proteome</keyword>
<dbReference type="AlphaFoldDB" id="A0A8J3BIF0"/>